<evidence type="ECO:0000313" key="1">
    <source>
        <dbReference type="EMBL" id="SFR33675.1"/>
    </source>
</evidence>
<dbReference type="InterPro" id="IPR006311">
    <property type="entry name" value="TAT_signal"/>
</dbReference>
<organism evidence="1 2">
    <name type="scientific">Microbacterium azadirachtae</name>
    <dbReference type="NCBI Taxonomy" id="582680"/>
    <lineage>
        <taxon>Bacteria</taxon>
        <taxon>Bacillati</taxon>
        <taxon>Actinomycetota</taxon>
        <taxon>Actinomycetes</taxon>
        <taxon>Micrococcales</taxon>
        <taxon>Microbacteriaceae</taxon>
        <taxon>Microbacterium</taxon>
    </lineage>
</organism>
<name>A0A1I6FUP0_9MICO</name>
<proteinExistence type="predicted"/>
<dbReference type="RefSeq" id="WP_139232181.1">
    <property type="nucleotide sequence ID" value="NZ_CBFSJS010000017.1"/>
</dbReference>
<reference evidence="2" key="1">
    <citation type="submission" date="2016-10" db="EMBL/GenBank/DDBJ databases">
        <authorList>
            <person name="Varghese N."/>
            <person name="Submissions S."/>
        </authorList>
    </citation>
    <scope>NUCLEOTIDE SEQUENCE [LARGE SCALE GENOMIC DNA]</scope>
    <source>
        <strain evidence="2">CL127</strain>
    </source>
</reference>
<evidence type="ECO:0000313" key="2">
    <source>
        <dbReference type="Proteomes" id="UP000198877"/>
    </source>
</evidence>
<protein>
    <submittedName>
        <fullName evidence="1">Uncharacterized protein</fullName>
    </submittedName>
</protein>
<dbReference type="AlphaFoldDB" id="A0A1I6FUP0"/>
<gene>
    <name evidence="1" type="ORF">SAMN04488591_0357</name>
</gene>
<dbReference type="Proteomes" id="UP000198877">
    <property type="component" value="Unassembled WGS sequence"/>
</dbReference>
<dbReference type="EMBL" id="FOYR01000001">
    <property type="protein sequence ID" value="SFR33675.1"/>
    <property type="molecule type" value="Genomic_DNA"/>
</dbReference>
<accession>A0A1I6FUP0</accession>
<dbReference type="PROSITE" id="PS51318">
    <property type="entry name" value="TAT"/>
    <property type="match status" value="1"/>
</dbReference>
<sequence length="235" mass="24042">MLDIDNHEESRPTRSVSRRTLVKGAAWSIPVIAAASAIPHAAASVTCGDKVINWNQVPTGTAVTPGTLLSAAGSSVTATVTATGTTTLSDNLHVLAGPDGGLPGEFLNIGVPGGGQFEESVTVTFSQPVTNVSFTLGDIDSYVDNAFQESVSLSPQSFSVVSLGSEVTGSGTSADPWLATAGQNVEPTDSIGNVTVLYPGPLLSFTITLKDVFPSADGSTGHSIDLFDISFNDCP</sequence>